<dbReference type="Proteomes" id="UP000070659">
    <property type="component" value="Unassembled WGS sequence"/>
</dbReference>
<feature type="transmembrane region" description="Helical" evidence="2">
    <location>
        <begin position="261"/>
        <end position="282"/>
    </location>
</feature>
<feature type="transmembrane region" description="Helical" evidence="2">
    <location>
        <begin position="389"/>
        <end position="407"/>
    </location>
</feature>
<proteinExistence type="predicted"/>
<feature type="transmembrane region" description="Helical" evidence="2">
    <location>
        <begin position="531"/>
        <end position="551"/>
    </location>
</feature>
<feature type="transmembrane region" description="Helical" evidence="2">
    <location>
        <begin position="289"/>
        <end position="309"/>
    </location>
</feature>
<organism evidence="3 4">
    <name type="scientific">Carbonactinospora thermoautotrophica</name>
    <dbReference type="NCBI Taxonomy" id="1469144"/>
    <lineage>
        <taxon>Bacteria</taxon>
        <taxon>Bacillati</taxon>
        <taxon>Actinomycetota</taxon>
        <taxon>Actinomycetes</taxon>
        <taxon>Kitasatosporales</taxon>
        <taxon>Carbonactinosporaceae</taxon>
        <taxon>Carbonactinospora</taxon>
    </lineage>
</organism>
<dbReference type="RefSeq" id="WP_158009905.1">
    <property type="nucleotide sequence ID" value="NZ_JYIJ01000019.1"/>
</dbReference>
<feature type="transmembrane region" description="Helical" evidence="2">
    <location>
        <begin position="231"/>
        <end position="255"/>
    </location>
</feature>
<keyword evidence="2" id="KW-1133">Transmembrane helix</keyword>
<evidence type="ECO:0000313" key="4">
    <source>
        <dbReference type="Proteomes" id="UP000070659"/>
    </source>
</evidence>
<protein>
    <submittedName>
        <fullName evidence="3">Uncharacterized protein</fullName>
    </submittedName>
</protein>
<name>A0A132MJ91_9ACTN</name>
<keyword evidence="2" id="KW-0472">Membrane</keyword>
<sequence length="584" mass="59493">MAYNRRFGYAATPGTLHQALERAGRCATAVGPGAAVALADDEGRVGGYVPRAADLTPSVLSRCPLTVVDLGTLPEGAGRAERLREAEAQFARLATLARPPARVLLAGLADSRLDRLDLRVLALRGPYPAGGQLTSGSTRQPGMALLSDLGPTVLGLLGVPGPPGWVGSPVRPAGPGVGPPEERVAALVEANVAARVSSRALPPFFVLTALAQLLAYGYALLRTRRRSAARLARAAGALAGAAPVATFLADLLPWWRAPAPGWALAGAITLWAAVVAVGALAGPWRRHPYGPAGFVAAVTLVVLGADVVAGSRLQLSSVLGLSPLIGGRYYGFGNIAFAVFAMAALFTAAWAASAFLPARRAPAAAAVGVVGLVAVVLDGWPAFGSDFGGVLALIPGIGLLAFAAAGWRLAWGRVALLAAGAAAAVTAIAVLDWLRPPAQRSHLGQFVQAVLDGEALRVITRKAEANLAILQLSWAAWLVPVVYVLLAYLLAWPDRYRASALAEAYARVPLLRSLLLAGYVTAVVGCAVNDSGVIVPAVALAAALPLAVLVVTGGISGASPGGGGGPGRAAPARPRGRARPAPPW</sequence>
<feature type="transmembrane region" description="Helical" evidence="2">
    <location>
        <begin position="363"/>
        <end position="383"/>
    </location>
</feature>
<dbReference type="PATRIC" id="fig|1469144.8.peg.845"/>
<feature type="region of interest" description="Disordered" evidence="1">
    <location>
        <begin position="559"/>
        <end position="584"/>
    </location>
</feature>
<evidence type="ECO:0000256" key="2">
    <source>
        <dbReference type="SAM" id="Phobius"/>
    </source>
</evidence>
<evidence type="ECO:0000313" key="3">
    <source>
        <dbReference type="EMBL" id="KWW97896.1"/>
    </source>
</evidence>
<reference evidence="3 4" key="1">
    <citation type="submission" date="2015-02" db="EMBL/GenBank/DDBJ databases">
        <title>Physiological reanalysis, assessment of diazotrophy, and genome sequences of multiple isolates of Streptomyces thermoautotrophicus.</title>
        <authorList>
            <person name="MacKellar D.C."/>
            <person name="Lieber L."/>
            <person name="Norman J."/>
            <person name="Bolger A."/>
            <person name="Tobin C."/>
            <person name="Murray J.W."/>
            <person name="Prell J."/>
        </authorList>
    </citation>
    <scope>NUCLEOTIDE SEQUENCE [LARGE SCALE GENOMIC DNA]</scope>
    <source>
        <strain evidence="3 4">UBT1</strain>
    </source>
</reference>
<dbReference type="EMBL" id="JYIJ01000019">
    <property type="protein sequence ID" value="KWW97896.1"/>
    <property type="molecule type" value="Genomic_DNA"/>
</dbReference>
<feature type="transmembrane region" description="Helical" evidence="2">
    <location>
        <begin position="200"/>
        <end position="219"/>
    </location>
</feature>
<keyword evidence="2" id="KW-0812">Transmembrane</keyword>
<gene>
    <name evidence="3" type="ORF">TH66_21100</name>
</gene>
<evidence type="ECO:0000256" key="1">
    <source>
        <dbReference type="SAM" id="MobiDB-lite"/>
    </source>
</evidence>
<comment type="caution">
    <text evidence="3">The sequence shown here is derived from an EMBL/GenBank/DDBJ whole genome shotgun (WGS) entry which is preliminary data.</text>
</comment>
<accession>A0A132MJ91</accession>
<feature type="transmembrane region" description="Helical" evidence="2">
    <location>
        <begin position="474"/>
        <end position="492"/>
    </location>
</feature>
<feature type="transmembrane region" description="Helical" evidence="2">
    <location>
        <begin position="504"/>
        <end position="525"/>
    </location>
</feature>
<feature type="transmembrane region" description="Helical" evidence="2">
    <location>
        <begin position="329"/>
        <end position="351"/>
    </location>
</feature>
<dbReference type="AlphaFoldDB" id="A0A132MJ91"/>